<sequence>MWPQGETPPIICSSASAPIRSQSIITLLGIASKLNECDWIIIEEASKLNQIRHDNTLQEATKMVECLTTGLSHRLHYENTSIKSQGIVLDPRLKQKGFSNSNLFKQCCDELLIEMGSMNLYQ</sequence>
<name>A0A182S0F1_ANOFN</name>
<evidence type="ECO:0000313" key="1">
    <source>
        <dbReference type="EnsemblMetazoa" id="AFUN012034-PA"/>
    </source>
</evidence>
<reference evidence="1" key="1">
    <citation type="submission" date="2020-05" db="UniProtKB">
        <authorList>
            <consortium name="EnsemblMetazoa"/>
        </authorList>
    </citation>
    <scope>IDENTIFICATION</scope>
    <source>
        <strain evidence="1">FUMOZ</strain>
    </source>
</reference>
<dbReference type="AlphaFoldDB" id="A0A182S0F1"/>
<proteinExistence type="predicted"/>
<dbReference type="VEuPathDB" id="VectorBase:AFUN012034"/>
<dbReference type="EnsemblMetazoa" id="AFUN012034-RA">
    <property type="protein sequence ID" value="AFUN012034-PA"/>
    <property type="gene ID" value="AFUN012034"/>
</dbReference>
<organism evidence="1">
    <name type="scientific">Anopheles funestus</name>
    <name type="common">African malaria mosquito</name>
    <dbReference type="NCBI Taxonomy" id="62324"/>
    <lineage>
        <taxon>Eukaryota</taxon>
        <taxon>Metazoa</taxon>
        <taxon>Ecdysozoa</taxon>
        <taxon>Arthropoda</taxon>
        <taxon>Hexapoda</taxon>
        <taxon>Insecta</taxon>
        <taxon>Pterygota</taxon>
        <taxon>Neoptera</taxon>
        <taxon>Endopterygota</taxon>
        <taxon>Diptera</taxon>
        <taxon>Nematocera</taxon>
        <taxon>Culicoidea</taxon>
        <taxon>Culicidae</taxon>
        <taxon>Anophelinae</taxon>
        <taxon>Anopheles</taxon>
    </lineage>
</organism>
<accession>A0A182S0F1</accession>
<protein>
    <submittedName>
        <fullName evidence="1">Uncharacterized protein</fullName>
    </submittedName>
</protein>